<feature type="transmembrane region" description="Helical" evidence="1">
    <location>
        <begin position="52"/>
        <end position="73"/>
    </location>
</feature>
<feature type="transmembrane region" description="Helical" evidence="1">
    <location>
        <begin position="112"/>
        <end position="129"/>
    </location>
</feature>
<sequence>MIEGICAAVIRLAGVVDPEDAVNVNPDANPDNAAASESPSGIPLTLRVAGGLVALEGAAGVVTAIVLVIRAFTGHDQSVASGVGTALWFGILFGGVLAAGVALGFGKRWGRAIAVIAQVLFLPVAWSLLTDSHQPVWGTLLAALSVGTLAALFAPASSAYMARDYAADAD</sequence>
<evidence type="ECO:0008006" key="4">
    <source>
        <dbReference type="Google" id="ProtNLM"/>
    </source>
</evidence>
<name>A0A917QF26_9NOCA</name>
<gene>
    <name evidence="2" type="ORF">GCM10011591_16740</name>
</gene>
<dbReference type="Proteomes" id="UP000612956">
    <property type="component" value="Unassembled WGS sequence"/>
</dbReference>
<keyword evidence="1" id="KW-1133">Transmembrane helix</keyword>
<comment type="caution">
    <text evidence="2">The sequence shown here is derived from an EMBL/GenBank/DDBJ whole genome shotgun (WGS) entry which is preliminary data.</text>
</comment>
<keyword evidence="1" id="KW-0812">Transmembrane</keyword>
<protein>
    <recommendedName>
        <fullName evidence="4">Integral membrane protein</fullName>
    </recommendedName>
</protein>
<evidence type="ECO:0000313" key="2">
    <source>
        <dbReference type="EMBL" id="GGK45986.1"/>
    </source>
</evidence>
<reference evidence="2" key="1">
    <citation type="journal article" date="2014" name="Int. J. Syst. Evol. Microbiol.">
        <title>Complete genome sequence of Corynebacterium casei LMG S-19264T (=DSM 44701T), isolated from a smear-ripened cheese.</title>
        <authorList>
            <consortium name="US DOE Joint Genome Institute (JGI-PGF)"/>
            <person name="Walter F."/>
            <person name="Albersmeier A."/>
            <person name="Kalinowski J."/>
            <person name="Ruckert C."/>
        </authorList>
    </citation>
    <scope>NUCLEOTIDE SEQUENCE</scope>
    <source>
        <strain evidence="2">CGMCC 4.7278</strain>
    </source>
</reference>
<keyword evidence="1" id="KW-0472">Membrane</keyword>
<organism evidence="2 3">
    <name type="scientific">Nocardia camponoti</name>
    <dbReference type="NCBI Taxonomy" id="1616106"/>
    <lineage>
        <taxon>Bacteria</taxon>
        <taxon>Bacillati</taxon>
        <taxon>Actinomycetota</taxon>
        <taxon>Actinomycetes</taxon>
        <taxon>Mycobacteriales</taxon>
        <taxon>Nocardiaceae</taxon>
        <taxon>Nocardia</taxon>
    </lineage>
</organism>
<accession>A0A917QF26</accession>
<dbReference type="EMBL" id="BMMW01000002">
    <property type="protein sequence ID" value="GGK45986.1"/>
    <property type="molecule type" value="Genomic_DNA"/>
</dbReference>
<evidence type="ECO:0000313" key="3">
    <source>
        <dbReference type="Proteomes" id="UP000612956"/>
    </source>
</evidence>
<keyword evidence="3" id="KW-1185">Reference proteome</keyword>
<dbReference type="AlphaFoldDB" id="A0A917QF26"/>
<proteinExistence type="predicted"/>
<evidence type="ECO:0000256" key="1">
    <source>
        <dbReference type="SAM" id="Phobius"/>
    </source>
</evidence>
<reference evidence="2" key="2">
    <citation type="submission" date="2020-09" db="EMBL/GenBank/DDBJ databases">
        <authorList>
            <person name="Sun Q."/>
            <person name="Zhou Y."/>
        </authorList>
    </citation>
    <scope>NUCLEOTIDE SEQUENCE</scope>
    <source>
        <strain evidence="2">CGMCC 4.7278</strain>
    </source>
</reference>
<feature type="transmembrane region" description="Helical" evidence="1">
    <location>
        <begin position="135"/>
        <end position="154"/>
    </location>
</feature>
<feature type="transmembrane region" description="Helical" evidence="1">
    <location>
        <begin position="85"/>
        <end position="105"/>
    </location>
</feature>